<comment type="caution">
    <text evidence="2">The sequence shown here is derived from an EMBL/GenBank/DDBJ whole genome shotgun (WGS) entry which is preliminary data.</text>
</comment>
<dbReference type="PANTHER" id="PTHR33336">
    <property type="entry name" value="QUINOL MONOOXYGENASE YGIN-RELATED"/>
    <property type="match status" value="1"/>
</dbReference>
<gene>
    <name evidence="2" type="ORF">OR16_21723</name>
</gene>
<keyword evidence="2" id="KW-0560">Oxidoreductase</keyword>
<keyword evidence="2" id="KW-0503">Monooxygenase</keyword>
<feature type="domain" description="ABM" evidence="1">
    <location>
        <begin position="18"/>
        <end position="108"/>
    </location>
</feature>
<dbReference type="InterPro" id="IPR007138">
    <property type="entry name" value="ABM_dom"/>
</dbReference>
<dbReference type="InterPro" id="IPR050744">
    <property type="entry name" value="AI-2_Isomerase_LsrG"/>
</dbReference>
<dbReference type="InterPro" id="IPR011008">
    <property type="entry name" value="Dimeric_a/b-barrel"/>
</dbReference>
<evidence type="ECO:0000313" key="3">
    <source>
        <dbReference type="Proteomes" id="UP000005808"/>
    </source>
</evidence>
<dbReference type="SUPFAM" id="SSF54909">
    <property type="entry name" value="Dimeric alpha+beta barrel"/>
    <property type="match status" value="1"/>
</dbReference>
<dbReference type="AlphaFoldDB" id="H1S8M3"/>
<evidence type="ECO:0000259" key="1">
    <source>
        <dbReference type="PROSITE" id="PS51725"/>
    </source>
</evidence>
<dbReference type="Pfam" id="PF03992">
    <property type="entry name" value="ABM"/>
    <property type="match status" value="1"/>
</dbReference>
<dbReference type="EMBL" id="AHJE01000053">
    <property type="protein sequence ID" value="EHP41065.1"/>
    <property type="molecule type" value="Genomic_DNA"/>
</dbReference>
<sequence>MAWLHALDGTTEGMMDDFFVLVIVYAKPGREADLREKLTAVVEPSRKDRGNLRYELFEQLDDPGRFVFLEHWASEEAQGEHHTQAEHIRRFEEHKGDLVERVELFYKLKLVS</sequence>
<dbReference type="PROSITE" id="PS51725">
    <property type="entry name" value="ABM"/>
    <property type="match status" value="1"/>
</dbReference>
<dbReference type="GO" id="GO:0004497">
    <property type="term" value="F:monooxygenase activity"/>
    <property type="evidence" value="ECO:0007669"/>
    <property type="project" value="UniProtKB-KW"/>
</dbReference>
<reference evidence="2 3" key="1">
    <citation type="journal article" date="2012" name="J. Bacteriol.">
        <title>De Novo Genome Project of Cupriavidus basilensis OR16.</title>
        <authorList>
            <person name="Cserhati M."/>
            <person name="Kriszt B."/>
            <person name="Szoboszlay S."/>
            <person name="Toth A."/>
            <person name="Szabo I."/>
            <person name="Tancsics A."/>
            <person name="Nagy I."/>
            <person name="Horvath B."/>
            <person name="Nagy I."/>
            <person name="Kukolya J."/>
        </authorList>
    </citation>
    <scope>NUCLEOTIDE SEQUENCE [LARGE SCALE GENOMIC DNA]</scope>
    <source>
        <strain evidence="2 3">OR16</strain>
    </source>
</reference>
<accession>H1S8M3</accession>
<protein>
    <submittedName>
        <fullName evidence="2">Antibiotic biosynthesis monooxygenase</fullName>
    </submittedName>
</protein>
<dbReference type="PANTHER" id="PTHR33336:SF15">
    <property type="entry name" value="ABM DOMAIN-CONTAINING PROTEIN"/>
    <property type="match status" value="1"/>
</dbReference>
<dbReference type="Proteomes" id="UP000005808">
    <property type="component" value="Unassembled WGS sequence"/>
</dbReference>
<name>H1S8M3_9BURK</name>
<dbReference type="Gene3D" id="3.30.70.100">
    <property type="match status" value="1"/>
</dbReference>
<evidence type="ECO:0000313" key="2">
    <source>
        <dbReference type="EMBL" id="EHP41065.1"/>
    </source>
</evidence>
<dbReference type="PATRIC" id="fig|1127483.3.peg.4342"/>
<organism evidence="2 3">
    <name type="scientific">Cupriavidus basilensis OR16</name>
    <dbReference type="NCBI Taxonomy" id="1127483"/>
    <lineage>
        <taxon>Bacteria</taxon>
        <taxon>Pseudomonadati</taxon>
        <taxon>Pseudomonadota</taxon>
        <taxon>Betaproteobacteria</taxon>
        <taxon>Burkholderiales</taxon>
        <taxon>Burkholderiaceae</taxon>
        <taxon>Cupriavidus</taxon>
    </lineage>
</organism>
<proteinExistence type="predicted"/>